<dbReference type="GO" id="GO:0016887">
    <property type="term" value="F:ATP hydrolysis activity"/>
    <property type="evidence" value="ECO:0007669"/>
    <property type="project" value="InterPro"/>
</dbReference>
<keyword evidence="2" id="KW-0813">Transport</keyword>
<dbReference type="SUPFAM" id="SSF52540">
    <property type="entry name" value="P-loop containing nucleoside triphosphate hydrolases"/>
    <property type="match status" value="1"/>
</dbReference>
<evidence type="ECO:0000256" key="5">
    <source>
        <dbReference type="ARBA" id="ARBA00022840"/>
    </source>
</evidence>
<dbReference type="InterPro" id="IPR025302">
    <property type="entry name" value="DrrA1/2-like_C"/>
</dbReference>
<dbReference type="AlphaFoldDB" id="A0A6G9XQU8"/>
<dbReference type="InterPro" id="IPR050763">
    <property type="entry name" value="ABC_transporter_ATP-binding"/>
</dbReference>
<dbReference type="NCBIfam" id="TIGR01188">
    <property type="entry name" value="drrA"/>
    <property type="match status" value="1"/>
</dbReference>
<sequence length="322" mass="34129">MTTTTDIAIETRGLGKSFGGVRAVDAIDLRVPSATVFALLGPNGAGKTTIVRMLATQLRPDRGSAHVFGYDVAADATAVRSMIGLTGQYASVDESLSATENLQVFGRLLGLSRRAANARTEELIDQFQLTAAHNRPARTLSGGTRRRLDLAASLIIPPPLLFLDEPTTGLDPHTRMRMWDTIRALVAEGVTVLLTTQYLEEADMLSDRIAVIDHGAVVAEGSADDLKAAVGEDVLRLDLLDPAGVPTAVLIAERLAGNSVRVSPEGATLSVPLRDVDTATVVLTELRRAGVGLRGFGVDRPELNEVFLTLTSRAQAPHGAPV</sequence>
<evidence type="ECO:0000256" key="8">
    <source>
        <dbReference type="ARBA" id="ARBA00023251"/>
    </source>
</evidence>
<accession>A0A6G9XQU8</accession>
<dbReference type="FunFam" id="3.40.50.300:FF:000589">
    <property type="entry name" value="ABC transporter, ATP-binding subunit"/>
    <property type="match status" value="1"/>
</dbReference>
<dbReference type="GO" id="GO:0005886">
    <property type="term" value="C:plasma membrane"/>
    <property type="evidence" value="ECO:0007669"/>
    <property type="project" value="UniProtKB-SubCell"/>
</dbReference>
<evidence type="ECO:0000256" key="7">
    <source>
        <dbReference type="ARBA" id="ARBA00023136"/>
    </source>
</evidence>
<evidence type="ECO:0000256" key="4">
    <source>
        <dbReference type="ARBA" id="ARBA00022741"/>
    </source>
</evidence>
<evidence type="ECO:0000256" key="2">
    <source>
        <dbReference type="ARBA" id="ARBA00022448"/>
    </source>
</evidence>
<dbReference type="InterPro" id="IPR003439">
    <property type="entry name" value="ABC_transporter-like_ATP-bd"/>
</dbReference>
<name>A0A6G9XQU8_NOCBR</name>
<evidence type="ECO:0000313" key="11">
    <source>
        <dbReference type="EMBL" id="QIS03322.1"/>
    </source>
</evidence>
<proteinExistence type="inferred from homology"/>
<dbReference type="SMART" id="SM00382">
    <property type="entry name" value="AAA"/>
    <property type="match status" value="1"/>
</dbReference>
<reference evidence="11 12" key="1">
    <citation type="journal article" date="2019" name="ACS Chem. Biol.">
        <title>Identification and Mobilization of a Cryptic Antibiotic Biosynthesis Gene Locus from a Human-Pathogenic Nocardia Isolate.</title>
        <authorList>
            <person name="Herisse M."/>
            <person name="Ishida K."/>
            <person name="Porter J.L."/>
            <person name="Howden B."/>
            <person name="Hertweck C."/>
            <person name="Stinear T.P."/>
            <person name="Pidot S.J."/>
        </authorList>
    </citation>
    <scope>NUCLEOTIDE SEQUENCE [LARGE SCALE GENOMIC DNA]</scope>
    <source>
        <strain evidence="11 12">AUSMDU00024985</strain>
    </source>
</reference>
<organism evidence="11 12">
    <name type="scientific">Nocardia brasiliensis</name>
    <dbReference type="NCBI Taxonomy" id="37326"/>
    <lineage>
        <taxon>Bacteria</taxon>
        <taxon>Bacillati</taxon>
        <taxon>Actinomycetota</taxon>
        <taxon>Actinomycetes</taxon>
        <taxon>Mycobacteriales</taxon>
        <taxon>Nocardiaceae</taxon>
        <taxon>Nocardia</taxon>
    </lineage>
</organism>
<dbReference type="Pfam" id="PF00005">
    <property type="entry name" value="ABC_tran"/>
    <property type="match status" value="1"/>
</dbReference>
<evidence type="ECO:0000256" key="3">
    <source>
        <dbReference type="ARBA" id="ARBA00022475"/>
    </source>
</evidence>
<keyword evidence="7" id="KW-0472">Membrane</keyword>
<dbReference type="EMBL" id="CP046171">
    <property type="protein sequence ID" value="QIS03322.1"/>
    <property type="molecule type" value="Genomic_DNA"/>
</dbReference>
<dbReference type="PROSITE" id="PS50893">
    <property type="entry name" value="ABC_TRANSPORTER_2"/>
    <property type="match status" value="1"/>
</dbReference>
<dbReference type="InterPro" id="IPR027417">
    <property type="entry name" value="P-loop_NTPase"/>
</dbReference>
<dbReference type="Proteomes" id="UP000501705">
    <property type="component" value="Chromosome"/>
</dbReference>
<comment type="similarity">
    <text evidence="9">Belongs to the ABC transporter superfamily. Drug exporter-1 (DrugE1) (TC 3.A.1.105) family.</text>
</comment>
<dbReference type="Pfam" id="PF13732">
    <property type="entry name" value="DrrA1-3_C"/>
    <property type="match status" value="1"/>
</dbReference>
<keyword evidence="5 11" id="KW-0067">ATP-binding</keyword>
<dbReference type="Gene3D" id="3.40.50.300">
    <property type="entry name" value="P-loop containing nucleotide triphosphate hydrolases"/>
    <property type="match status" value="1"/>
</dbReference>
<dbReference type="RefSeq" id="WP_167462390.1">
    <property type="nucleotide sequence ID" value="NZ_CP046171.1"/>
</dbReference>
<dbReference type="PANTHER" id="PTHR42711:SF19">
    <property type="entry name" value="DOXORUBICIN RESISTANCE ATP-BINDING PROTEIN DRRA"/>
    <property type="match status" value="1"/>
</dbReference>
<evidence type="ECO:0000256" key="6">
    <source>
        <dbReference type="ARBA" id="ARBA00022967"/>
    </source>
</evidence>
<keyword evidence="3" id="KW-1003">Cell membrane</keyword>
<dbReference type="GO" id="GO:1900753">
    <property type="term" value="P:doxorubicin transport"/>
    <property type="evidence" value="ECO:0007669"/>
    <property type="project" value="InterPro"/>
</dbReference>
<dbReference type="GO" id="GO:0046677">
    <property type="term" value="P:response to antibiotic"/>
    <property type="evidence" value="ECO:0007669"/>
    <property type="project" value="UniProtKB-KW"/>
</dbReference>
<evidence type="ECO:0000259" key="10">
    <source>
        <dbReference type="PROSITE" id="PS50893"/>
    </source>
</evidence>
<dbReference type="InterPro" id="IPR005894">
    <property type="entry name" value="DrrA"/>
</dbReference>
<keyword evidence="6" id="KW-1278">Translocase</keyword>
<gene>
    <name evidence="11" type="ORF">F5X71_14235</name>
</gene>
<dbReference type="GO" id="GO:0043215">
    <property type="term" value="P:daunorubicin transport"/>
    <property type="evidence" value="ECO:0007669"/>
    <property type="project" value="InterPro"/>
</dbReference>
<comment type="subcellular location">
    <subcellularLocation>
        <location evidence="1">Cell membrane</location>
        <topology evidence="1">Peripheral membrane protein</topology>
    </subcellularLocation>
</comment>
<evidence type="ECO:0000256" key="9">
    <source>
        <dbReference type="ARBA" id="ARBA00049985"/>
    </source>
</evidence>
<protein>
    <submittedName>
        <fullName evidence="11">ATP-binding cassette domain-containing protein</fullName>
    </submittedName>
</protein>
<keyword evidence="4" id="KW-0547">Nucleotide-binding</keyword>
<evidence type="ECO:0000256" key="1">
    <source>
        <dbReference type="ARBA" id="ARBA00004202"/>
    </source>
</evidence>
<dbReference type="InterPro" id="IPR003593">
    <property type="entry name" value="AAA+_ATPase"/>
</dbReference>
<dbReference type="GO" id="GO:0005524">
    <property type="term" value="F:ATP binding"/>
    <property type="evidence" value="ECO:0007669"/>
    <property type="project" value="UniProtKB-KW"/>
</dbReference>
<feature type="domain" description="ABC transporter" evidence="10">
    <location>
        <begin position="9"/>
        <end position="239"/>
    </location>
</feature>
<keyword evidence="8" id="KW-0046">Antibiotic resistance</keyword>
<dbReference type="PANTHER" id="PTHR42711">
    <property type="entry name" value="ABC TRANSPORTER ATP-BINDING PROTEIN"/>
    <property type="match status" value="1"/>
</dbReference>
<dbReference type="GO" id="GO:0055085">
    <property type="term" value="P:transmembrane transport"/>
    <property type="evidence" value="ECO:0007669"/>
    <property type="project" value="UniProtKB-ARBA"/>
</dbReference>
<evidence type="ECO:0000313" key="12">
    <source>
        <dbReference type="Proteomes" id="UP000501705"/>
    </source>
</evidence>